<keyword evidence="4 9" id="KW-0819">tRNA processing</keyword>
<dbReference type="GO" id="GO:0005737">
    <property type="term" value="C:cytoplasm"/>
    <property type="evidence" value="ECO:0007669"/>
    <property type="project" value="UniProtKB-SubCell"/>
</dbReference>
<dbReference type="Proteomes" id="UP000015559">
    <property type="component" value="Chromosome"/>
</dbReference>
<dbReference type="InterPro" id="IPR006070">
    <property type="entry name" value="Sua5-like_dom"/>
</dbReference>
<keyword evidence="7 9" id="KW-0067">ATP-binding</keyword>
<evidence type="ECO:0000256" key="2">
    <source>
        <dbReference type="ARBA" id="ARBA00022490"/>
    </source>
</evidence>
<dbReference type="PANTHER" id="PTHR17490:SF18">
    <property type="entry name" value="THREONYLCARBAMOYL-AMP SYNTHASE"/>
    <property type="match status" value="1"/>
</dbReference>
<gene>
    <name evidence="9" type="primary">tsaC</name>
    <name evidence="11" type="ORF">SCD_n00036</name>
</gene>
<feature type="domain" description="YrdC-like" evidence="10">
    <location>
        <begin position="5"/>
        <end position="185"/>
    </location>
</feature>
<dbReference type="GO" id="GO:0002949">
    <property type="term" value="P:tRNA threonylcarbamoyladenosine modification"/>
    <property type="evidence" value="ECO:0007669"/>
    <property type="project" value="UniProtKB-UniRule"/>
</dbReference>
<dbReference type="KEGG" id="sdr:SCD_n00036"/>
<dbReference type="HAMAP" id="MF_01852">
    <property type="entry name" value="TsaC"/>
    <property type="match status" value="1"/>
</dbReference>
<evidence type="ECO:0000313" key="11">
    <source>
        <dbReference type="EMBL" id="BAN33885.1"/>
    </source>
</evidence>
<keyword evidence="5 9" id="KW-0548">Nucleotidyltransferase</keyword>
<comment type="catalytic activity">
    <reaction evidence="8 9">
        <text>L-threonine + hydrogencarbonate + ATP = L-threonylcarbamoyladenylate + diphosphate + H2O</text>
        <dbReference type="Rhea" id="RHEA:36407"/>
        <dbReference type="ChEBI" id="CHEBI:15377"/>
        <dbReference type="ChEBI" id="CHEBI:17544"/>
        <dbReference type="ChEBI" id="CHEBI:30616"/>
        <dbReference type="ChEBI" id="CHEBI:33019"/>
        <dbReference type="ChEBI" id="CHEBI:57926"/>
        <dbReference type="ChEBI" id="CHEBI:73682"/>
        <dbReference type="EC" id="2.7.7.87"/>
    </reaction>
</comment>
<protein>
    <recommendedName>
        <fullName evidence="9">Threonylcarbamoyl-AMP synthase</fullName>
        <shortName evidence="9">TC-AMP synthase</shortName>
        <ecNumber evidence="9">2.7.7.87</ecNumber>
    </recommendedName>
    <alternativeName>
        <fullName evidence="9">L-threonylcarbamoyladenylate synthase</fullName>
    </alternativeName>
    <alternativeName>
        <fullName evidence="9">t(6)A37 threonylcarbamoyladenosine biosynthesis protein TsaC</fullName>
    </alternativeName>
    <alternativeName>
        <fullName evidence="9">tRNA threonylcarbamoyladenosine biosynthesis protein TsaC</fullName>
    </alternativeName>
</protein>
<dbReference type="Gene3D" id="3.90.870.10">
    <property type="entry name" value="DHBP synthase"/>
    <property type="match status" value="1"/>
</dbReference>
<keyword evidence="2 9" id="KW-0963">Cytoplasm</keyword>
<dbReference type="GO" id="GO:0005524">
    <property type="term" value="F:ATP binding"/>
    <property type="evidence" value="ECO:0007669"/>
    <property type="project" value="UniProtKB-UniRule"/>
</dbReference>
<dbReference type="EC" id="2.7.7.87" evidence="9"/>
<dbReference type="PROSITE" id="PS51163">
    <property type="entry name" value="YRDC"/>
    <property type="match status" value="1"/>
</dbReference>
<evidence type="ECO:0000256" key="5">
    <source>
        <dbReference type="ARBA" id="ARBA00022695"/>
    </source>
</evidence>
<dbReference type="AlphaFoldDB" id="S6A9C8"/>
<dbReference type="HOGENOM" id="CLU_031397_6_1_4"/>
<keyword evidence="12" id="KW-1185">Reference proteome</keyword>
<dbReference type="RefSeq" id="WP_009207170.1">
    <property type="nucleotide sequence ID" value="NC_022357.1"/>
</dbReference>
<evidence type="ECO:0000256" key="6">
    <source>
        <dbReference type="ARBA" id="ARBA00022741"/>
    </source>
</evidence>
<comment type="similarity">
    <text evidence="9">Belongs to the SUA5 family. TsaC subfamily.</text>
</comment>
<dbReference type="SUPFAM" id="SSF55821">
    <property type="entry name" value="YrdC/RibB"/>
    <property type="match status" value="1"/>
</dbReference>
<evidence type="ECO:0000256" key="7">
    <source>
        <dbReference type="ARBA" id="ARBA00022840"/>
    </source>
</evidence>
<comment type="function">
    <text evidence="9">Required for the formation of a threonylcarbamoyl group on adenosine at position 37 (t(6)A37) in tRNAs that read codons beginning with adenine. Catalyzes the conversion of L-threonine, HCO(3)(-)/CO(2) and ATP to give threonylcarbamoyl-AMP (TC-AMP) as the acyladenylate intermediate, with the release of diphosphate.</text>
</comment>
<dbReference type="STRING" id="1163617.SCD_n00036"/>
<dbReference type="InterPro" id="IPR023535">
    <property type="entry name" value="TC-AMP_synthase"/>
</dbReference>
<dbReference type="EMBL" id="AP013066">
    <property type="protein sequence ID" value="BAN33885.1"/>
    <property type="molecule type" value="Genomic_DNA"/>
</dbReference>
<dbReference type="InterPro" id="IPR017945">
    <property type="entry name" value="DHBP_synth_RibB-like_a/b_dom"/>
</dbReference>
<dbReference type="GO" id="GO:0061710">
    <property type="term" value="F:L-threonylcarbamoyladenylate synthase"/>
    <property type="evidence" value="ECO:0007669"/>
    <property type="project" value="UniProtKB-EC"/>
</dbReference>
<evidence type="ECO:0000256" key="4">
    <source>
        <dbReference type="ARBA" id="ARBA00022694"/>
    </source>
</evidence>
<comment type="subcellular location">
    <subcellularLocation>
        <location evidence="1 9">Cytoplasm</location>
    </subcellularLocation>
</comment>
<name>S6A9C8_SULDS</name>
<dbReference type="PANTHER" id="PTHR17490">
    <property type="entry name" value="SUA5"/>
    <property type="match status" value="1"/>
</dbReference>
<evidence type="ECO:0000256" key="1">
    <source>
        <dbReference type="ARBA" id="ARBA00004496"/>
    </source>
</evidence>
<keyword evidence="3 9" id="KW-0808">Transferase</keyword>
<dbReference type="OrthoDB" id="9814580at2"/>
<evidence type="ECO:0000256" key="9">
    <source>
        <dbReference type="HAMAP-Rule" id="MF_01852"/>
    </source>
</evidence>
<evidence type="ECO:0000256" key="8">
    <source>
        <dbReference type="ARBA" id="ARBA00048366"/>
    </source>
</evidence>
<evidence type="ECO:0000313" key="12">
    <source>
        <dbReference type="Proteomes" id="UP000015559"/>
    </source>
</evidence>
<proteinExistence type="inferred from homology"/>
<evidence type="ECO:0000256" key="3">
    <source>
        <dbReference type="ARBA" id="ARBA00022679"/>
    </source>
</evidence>
<dbReference type="GO" id="GO:0006450">
    <property type="term" value="P:regulation of translational fidelity"/>
    <property type="evidence" value="ECO:0007669"/>
    <property type="project" value="TreeGrafter"/>
</dbReference>
<dbReference type="Pfam" id="PF01300">
    <property type="entry name" value="Sua5_yciO_yrdC"/>
    <property type="match status" value="1"/>
</dbReference>
<accession>S6A9C8</accession>
<dbReference type="eggNOG" id="COG0009">
    <property type="taxonomic scope" value="Bacteria"/>
</dbReference>
<evidence type="ECO:0000259" key="10">
    <source>
        <dbReference type="PROSITE" id="PS51163"/>
    </source>
</evidence>
<dbReference type="InterPro" id="IPR050156">
    <property type="entry name" value="TC-AMP_synthase_SUA5"/>
</dbReference>
<organism evidence="11 12">
    <name type="scientific">Sulfuricella denitrificans (strain DSM 22764 / NBRC 105220 / skB26)</name>
    <dbReference type="NCBI Taxonomy" id="1163617"/>
    <lineage>
        <taxon>Bacteria</taxon>
        <taxon>Pseudomonadati</taxon>
        <taxon>Pseudomonadota</taxon>
        <taxon>Betaproteobacteria</taxon>
        <taxon>Nitrosomonadales</taxon>
        <taxon>Sulfuricellaceae</taxon>
        <taxon>Sulfuricella</taxon>
    </lineage>
</organism>
<sequence length="185" mass="20614">MPYSAALIRKVRAHIRGGGVIAYATESCYGLGCDPRSYCAVRQILQLKNRPQSKGLILIADRYSRLRRYVLPPTLEQSMQLDLTWPGPHTWLMPASRHTPRWLRGRHESIAVRVTAHLDASELCRALRTALVSTSANRAGLKPLKTRSACFKAFGQNVLVLPGRVGARKTPSTIQHLLTGKIIRP</sequence>
<dbReference type="GO" id="GO:0000049">
    <property type="term" value="F:tRNA binding"/>
    <property type="evidence" value="ECO:0007669"/>
    <property type="project" value="TreeGrafter"/>
</dbReference>
<keyword evidence="6 9" id="KW-0547">Nucleotide-binding</keyword>
<reference evidence="11 12" key="1">
    <citation type="journal article" date="2012" name="Appl. Environ. Microbiol.">
        <title>Draft genome sequence of a psychrotolerant sulfur-oxidizing bacterium, Sulfuricella denitrificans skB26, and proteomic insights into cold adaptation.</title>
        <authorList>
            <person name="Watanabe T."/>
            <person name="Kojima H."/>
            <person name="Fukui M."/>
        </authorList>
    </citation>
    <scope>NUCLEOTIDE SEQUENCE [LARGE SCALE GENOMIC DNA]</scope>
    <source>
        <strain evidence="12">skB26</strain>
    </source>
</reference>
<dbReference type="GO" id="GO:0003725">
    <property type="term" value="F:double-stranded RNA binding"/>
    <property type="evidence" value="ECO:0007669"/>
    <property type="project" value="InterPro"/>
</dbReference>